<comment type="caution">
    <text evidence="1">The sequence shown here is derived from an EMBL/GenBank/DDBJ whole genome shotgun (WGS) entry which is preliminary data.</text>
</comment>
<sequence length="101" mass="11285">MKVARSMRFVNLDGECINWYTTGDKIECASLLVRINPTGMHMEKAYGRSFDNMKSNSTGMKSQATEVTTYEGSNTRRVTVLNAVNTAWANGRLQVYAACLH</sequence>
<protein>
    <submittedName>
        <fullName evidence="1">Uncharacterized protein</fullName>
    </submittedName>
</protein>
<organism evidence="1 2">
    <name type="scientific">Tanacetum coccineum</name>
    <dbReference type="NCBI Taxonomy" id="301880"/>
    <lineage>
        <taxon>Eukaryota</taxon>
        <taxon>Viridiplantae</taxon>
        <taxon>Streptophyta</taxon>
        <taxon>Embryophyta</taxon>
        <taxon>Tracheophyta</taxon>
        <taxon>Spermatophyta</taxon>
        <taxon>Magnoliopsida</taxon>
        <taxon>eudicotyledons</taxon>
        <taxon>Gunneridae</taxon>
        <taxon>Pentapetalae</taxon>
        <taxon>asterids</taxon>
        <taxon>campanulids</taxon>
        <taxon>Asterales</taxon>
        <taxon>Asteraceae</taxon>
        <taxon>Asteroideae</taxon>
        <taxon>Anthemideae</taxon>
        <taxon>Anthemidinae</taxon>
        <taxon>Tanacetum</taxon>
    </lineage>
</organism>
<gene>
    <name evidence="1" type="ORF">Tco_1031303</name>
</gene>
<evidence type="ECO:0000313" key="1">
    <source>
        <dbReference type="EMBL" id="GJT72017.1"/>
    </source>
</evidence>
<evidence type="ECO:0000313" key="2">
    <source>
        <dbReference type="Proteomes" id="UP001151760"/>
    </source>
</evidence>
<dbReference type="EMBL" id="BQNB010018218">
    <property type="protein sequence ID" value="GJT72017.1"/>
    <property type="molecule type" value="Genomic_DNA"/>
</dbReference>
<dbReference type="Proteomes" id="UP001151760">
    <property type="component" value="Unassembled WGS sequence"/>
</dbReference>
<keyword evidence="2" id="KW-1185">Reference proteome</keyword>
<name>A0ABQ5G8L7_9ASTR</name>
<reference evidence="1" key="1">
    <citation type="journal article" date="2022" name="Int. J. Mol. Sci.">
        <title>Draft Genome of Tanacetum Coccineum: Genomic Comparison of Closely Related Tanacetum-Family Plants.</title>
        <authorList>
            <person name="Yamashiro T."/>
            <person name="Shiraishi A."/>
            <person name="Nakayama K."/>
            <person name="Satake H."/>
        </authorList>
    </citation>
    <scope>NUCLEOTIDE SEQUENCE</scope>
</reference>
<reference evidence="1" key="2">
    <citation type="submission" date="2022-01" db="EMBL/GenBank/DDBJ databases">
        <authorList>
            <person name="Yamashiro T."/>
            <person name="Shiraishi A."/>
            <person name="Satake H."/>
            <person name="Nakayama K."/>
        </authorList>
    </citation>
    <scope>NUCLEOTIDE SEQUENCE</scope>
</reference>
<accession>A0ABQ5G8L7</accession>
<proteinExistence type="predicted"/>